<feature type="compositionally biased region" description="Basic residues" evidence="2">
    <location>
        <begin position="1"/>
        <end position="13"/>
    </location>
</feature>
<dbReference type="InterPro" id="IPR019734">
    <property type="entry name" value="TPR_rpt"/>
</dbReference>
<feature type="region of interest" description="Disordered" evidence="2">
    <location>
        <begin position="1"/>
        <end position="35"/>
    </location>
</feature>
<dbReference type="Pfam" id="PF13176">
    <property type="entry name" value="TPR_7"/>
    <property type="match status" value="1"/>
</dbReference>
<dbReference type="Gene3D" id="3.40.50.300">
    <property type="entry name" value="P-loop containing nucleotide triphosphate hydrolases"/>
    <property type="match status" value="1"/>
</dbReference>
<organism evidence="3 4">
    <name type="scientific">Nocardiopsis tropica</name>
    <dbReference type="NCBI Taxonomy" id="109330"/>
    <lineage>
        <taxon>Bacteria</taxon>
        <taxon>Bacillati</taxon>
        <taxon>Actinomycetota</taxon>
        <taxon>Actinomycetes</taxon>
        <taxon>Streptosporangiales</taxon>
        <taxon>Nocardiopsidaceae</taxon>
        <taxon>Nocardiopsis</taxon>
    </lineage>
</organism>
<dbReference type="Proteomes" id="UP001432401">
    <property type="component" value="Unassembled WGS sequence"/>
</dbReference>
<dbReference type="SMART" id="SM00028">
    <property type="entry name" value="TPR"/>
    <property type="match status" value="5"/>
</dbReference>
<dbReference type="Pfam" id="PF13424">
    <property type="entry name" value="TPR_12"/>
    <property type="match status" value="2"/>
</dbReference>
<dbReference type="SUPFAM" id="SSF52540">
    <property type="entry name" value="P-loop containing nucleoside triphosphate hydrolases"/>
    <property type="match status" value="1"/>
</dbReference>
<dbReference type="SUPFAM" id="SSF48452">
    <property type="entry name" value="TPR-like"/>
    <property type="match status" value="1"/>
</dbReference>
<dbReference type="PRINTS" id="PR00364">
    <property type="entry name" value="DISEASERSIST"/>
</dbReference>
<protein>
    <submittedName>
        <fullName evidence="3">Tetratricopeptide repeat protein</fullName>
    </submittedName>
</protein>
<evidence type="ECO:0000313" key="4">
    <source>
        <dbReference type="Proteomes" id="UP001432401"/>
    </source>
</evidence>
<feature type="repeat" description="TPR" evidence="1">
    <location>
        <begin position="527"/>
        <end position="560"/>
    </location>
</feature>
<keyword evidence="1" id="KW-0802">TPR repeat</keyword>
<proteinExistence type="predicted"/>
<feature type="repeat" description="TPR" evidence="1">
    <location>
        <begin position="567"/>
        <end position="600"/>
    </location>
</feature>
<comment type="caution">
    <text evidence="3">The sequence shown here is derived from an EMBL/GenBank/DDBJ whole genome shotgun (WGS) entry which is preliminary data.</text>
</comment>
<name>A0ABV1ZP67_9ACTN</name>
<dbReference type="RefSeq" id="WP_352982591.1">
    <property type="nucleotide sequence ID" value="NZ_JBEQNA010000001.1"/>
</dbReference>
<dbReference type="InterPro" id="IPR027417">
    <property type="entry name" value="P-loop_NTPase"/>
</dbReference>
<dbReference type="PROSITE" id="PS50005">
    <property type="entry name" value="TPR"/>
    <property type="match status" value="4"/>
</dbReference>
<evidence type="ECO:0000256" key="1">
    <source>
        <dbReference type="PROSITE-ProRule" id="PRU00339"/>
    </source>
</evidence>
<accession>A0ABV1ZP67</accession>
<evidence type="ECO:0000256" key="2">
    <source>
        <dbReference type="SAM" id="MobiDB-lite"/>
    </source>
</evidence>
<feature type="repeat" description="TPR" evidence="1">
    <location>
        <begin position="647"/>
        <end position="680"/>
    </location>
</feature>
<gene>
    <name evidence="3" type="ORF">ABUK86_03755</name>
</gene>
<dbReference type="Gene3D" id="1.25.40.10">
    <property type="entry name" value="Tetratricopeptide repeat domain"/>
    <property type="match status" value="1"/>
</dbReference>
<dbReference type="InterPro" id="IPR011990">
    <property type="entry name" value="TPR-like_helical_dom_sf"/>
</dbReference>
<dbReference type="PANTHER" id="PTHR47691:SF3">
    <property type="entry name" value="HTH-TYPE TRANSCRIPTIONAL REGULATOR RV0890C-RELATED"/>
    <property type="match status" value="1"/>
</dbReference>
<sequence>MGQKKKKSPKRSGSRVDMREPVPRRDAIGVQNNYAPPEGAAAPVLGLPQVDPGFTSRDTELGRVLALLDPKGTDQAGLVVAEGMGGVGKTQLALVVGHKALAREWFAGALFIDLHGYTTPVDGDRAVESFLHALEVPTQRWPADADGKRALYRSALERRAEDLGGPILVVADNASHADQVRPLLPGQTRHRVLITSRDRLTSLHSRRIVLGHLDEAHSVSLLGESLRIVDPDDERADDTADLGRMAKACGGLPLALRICAAILSAAPDMSTGELATTLEDAESRLVHLRDDSRNLRAVFEQSRARLSKDAAEMLALLGLAPGPDISMTAASVLAGDTEQETLVSLRALASAHLVSGKKGRWRMHDLVADYAASLASGKNETGRYPRARRRLLQHYTAVARDARSHLDVLPGEEPSPAFRDRSAALKWFDTERAVLLDAVHTEVERGIGLPFALIPYLANQRSFHDMEVVSRIAIHACQKNKSPENEGMAWNGLGLAFRQVGRFEEAIEAHHRALGLLEQCGDPFSEGMAWNGLGLAFRKVGRFEEAIEAHHRAHSMHRQLGDTHREAIAWNNLGLALQEVGRFEEAIEAHHRAQGLLEQCGDTHREATVWNNLGTVLREVDRFEEATALLNRAVDYFASCRDEHSEGDARYELGLTWVAAGDPDRAVPYLERAVELLGANNDPHLHGKAARALAEARAALGGPVSTR</sequence>
<dbReference type="EMBL" id="JBEQNB010000002">
    <property type="protein sequence ID" value="MES0832872.1"/>
    <property type="molecule type" value="Genomic_DNA"/>
</dbReference>
<feature type="repeat" description="TPR" evidence="1">
    <location>
        <begin position="487"/>
        <end position="520"/>
    </location>
</feature>
<reference evidence="3 4" key="1">
    <citation type="submission" date="2024-06" db="EMBL/GenBank/DDBJ databases">
        <authorList>
            <person name="Bataeva Y.V."/>
            <person name="Grigorian L.N."/>
            <person name="Solomentsev V.I."/>
        </authorList>
    </citation>
    <scope>NUCLEOTIDE SEQUENCE [LARGE SCALE GENOMIC DNA]</scope>
    <source>
        <strain evidence="4">SCPM-O-B-12605 (RCAM04882)</strain>
    </source>
</reference>
<dbReference type="PANTHER" id="PTHR47691">
    <property type="entry name" value="REGULATOR-RELATED"/>
    <property type="match status" value="1"/>
</dbReference>
<feature type="compositionally biased region" description="Basic and acidic residues" evidence="2">
    <location>
        <begin position="14"/>
        <end position="27"/>
    </location>
</feature>
<evidence type="ECO:0000313" key="3">
    <source>
        <dbReference type="EMBL" id="MES0832872.1"/>
    </source>
</evidence>
<keyword evidence="4" id="KW-1185">Reference proteome</keyword>